<reference evidence="2" key="1">
    <citation type="journal article" date="2016" name="Mol. Biol. Evol.">
        <title>Comparative Genomics of Early-Diverging Mushroom-Forming Fungi Provides Insights into the Origins of Lignocellulose Decay Capabilities.</title>
        <authorList>
            <person name="Nagy L.G."/>
            <person name="Riley R."/>
            <person name="Tritt A."/>
            <person name="Adam C."/>
            <person name="Daum C."/>
            <person name="Floudas D."/>
            <person name="Sun H."/>
            <person name="Yadav J.S."/>
            <person name="Pangilinan J."/>
            <person name="Larsson K.H."/>
            <person name="Matsuura K."/>
            <person name="Barry K."/>
            <person name="Labutti K."/>
            <person name="Kuo R."/>
            <person name="Ohm R.A."/>
            <person name="Bhattacharya S.S."/>
            <person name="Shirouzu T."/>
            <person name="Yoshinaga Y."/>
            <person name="Martin F.M."/>
            <person name="Grigoriev I.V."/>
            <person name="Hibbett D.S."/>
        </authorList>
    </citation>
    <scope>NUCLEOTIDE SEQUENCE [LARGE SCALE GENOMIC DNA]</scope>
    <source>
        <strain evidence="2">CBS 109695</strain>
    </source>
</reference>
<feature type="compositionally biased region" description="Acidic residues" evidence="1">
    <location>
        <begin position="145"/>
        <end position="162"/>
    </location>
</feature>
<gene>
    <name evidence="2" type="ORF">FIBSPDRAFT_764333</name>
</gene>
<feature type="compositionally biased region" description="Acidic residues" evidence="1">
    <location>
        <begin position="173"/>
        <end position="218"/>
    </location>
</feature>
<organism evidence="2">
    <name type="scientific">Athelia psychrophila</name>
    <dbReference type="NCBI Taxonomy" id="1759441"/>
    <lineage>
        <taxon>Eukaryota</taxon>
        <taxon>Fungi</taxon>
        <taxon>Dikarya</taxon>
        <taxon>Basidiomycota</taxon>
        <taxon>Agaricomycotina</taxon>
        <taxon>Agaricomycetes</taxon>
        <taxon>Agaricomycetidae</taxon>
        <taxon>Atheliales</taxon>
        <taxon>Atheliaceae</taxon>
        <taxon>Athelia</taxon>
    </lineage>
</organism>
<dbReference type="EMBL" id="KV417784">
    <property type="protein sequence ID" value="KZP06514.1"/>
    <property type="molecule type" value="Genomic_DNA"/>
</dbReference>
<feature type="region of interest" description="Disordered" evidence="1">
    <location>
        <begin position="145"/>
        <end position="243"/>
    </location>
</feature>
<accession>A0A167WV18</accession>
<protein>
    <submittedName>
        <fullName evidence="2">Uncharacterized protein</fullName>
    </submittedName>
</protein>
<evidence type="ECO:0000313" key="2">
    <source>
        <dbReference type="EMBL" id="KZP06514.1"/>
    </source>
</evidence>
<evidence type="ECO:0000256" key="1">
    <source>
        <dbReference type="SAM" id="MobiDB-lite"/>
    </source>
</evidence>
<sequence>MVAPNQTDVERQLAYTQQQQIDAYSHVVEHAQEREAAFNKKIDGSRLNNTVVFHTNDLVQVYRSDLDYTFKTSRKFLPKWGAVCRVVARDVNAYKLASLEGLVLKGRFSARRLCRFEPREGTLLDDEQKALVAATMLLRRVGALTEEEIEDVEEEGVEEDTESPQGGETPEGHEEESGEAQEDAGVLEDQEETPDGDGDDEGEEEIDEDGEEDEDERDDGLPKGGWGAPGCLRVRRAQGEGRR</sequence>
<proteinExistence type="predicted"/>
<name>A0A167WV18_9AGAM</name>
<dbReference type="AlphaFoldDB" id="A0A167WV18"/>
<dbReference type="OrthoDB" id="3237746at2759"/>